<proteinExistence type="predicted"/>
<dbReference type="AlphaFoldDB" id="A0A9X0EFV2"/>
<accession>A0A9X0EFV2</accession>
<dbReference type="Pfam" id="PF09954">
    <property type="entry name" value="DUF2188"/>
    <property type="match status" value="1"/>
</dbReference>
<dbReference type="InterPro" id="IPR018691">
    <property type="entry name" value="DUF2188"/>
</dbReference>
<dbReference type="Proteomes" id="UP000029719">
    <property type="component" value="Unassembled WGS sequence"/>
</dbReference>
<dbReference type="OrthoDB" id="7871279at2"/>
<protein>
    <recommendedName>
        <fullName evidence="3">DUF2188 domain-containing protein</fullName>
    </recommendedName>
</protein>
<dbReference type="RefSeq" id="WP_037010006.1">
    <property type="nucleotide sequence ID" value="NZ_JRMB01000001.1"/>
</dbReference>
<evidence type="ECO:0008006" key="3">
    <source>
        <dbReference type="Google" id="ProtNLM"/>
    </source>
</evidence>
<evidence type="ECO:0000313" key="1">
    <source>
        <dbReference type="EMBL" id="KGF65065.1"/>
    </source>
</evidence>
<reference evidence="1 2" key="1">
    <citation type="submission" date="2014-09" db="EMBL/GenBank/DDBJ databases">
        <title>Genome sequence of Pseudomonas lutea strain DSM 17257T.</title>
        <authorList>
            <person name="Kwak Y."/>
            <person name="Shin J.-H."/>
        </authorList>
    </citation>
    <scope>NUCLEOTIDE SEQUENCE [LARGE SCALE GENOMIC DNA]</scope>
    <source>
        <strain evidence="1 2">DSM 17257</strain>
    </source>
</reference>
<comment type="caution">
    <text evidence="1">The sequence shown here is derived from an EMBL/GenBank/DDBJ whole genome shotgun (WGS) entry which is preliminary data.</text>
</comment>
<sequence length="74" mass="8085">MDNYHITKTDNGWALTKEGAARASKTAGTKTEIVSLASEYLDGKTASLKIHKEDGTIQEERTYLRAADPTKTKG</sequence>
<gene>
    <name evidence="1" type="ORF">LT42_03670</name>
</gene>
<organism evidence="1 2">
    <name type="scientific">Pseudomonas lutea</name>
    <dbReference type="NCBI Taxonomy" id="243924"/>
    <lineage>
        <taxon>Bacteria</taxon>
        <taxon>Pseudomonadati</taxon>
        <taxon>Pseudomonadota</taxon>
        <taxon>Gammaproteobacteria</taxon>
        <taxon>Pseudomonadales</taxon>
        <taxon>Pseudomonadaceae</taxon>
        <taxon>Pseudomonas</taxon>
    </lineage>
</organism>
<name>A0A9X0EFV2_9PSED</name>
<dbReference type="EMBL" id="JRMB01000001">
    <property type="protein sequence ID" value="KGF65065.1"/>
    <property type="molecule type" value="Genomic_DNA"/>
</dbReference>
<evidence type="ECO:0000313" key="2">
    <source>
        <dbReference type="Proteomes" id="UP000029719"/>
    </source>
</evidence>